<gene>
    <name evidence="1" type="ORF">KA717_21090</name>
</gene>
<dbReference type="KEGG" id="wna:KA717_21090"/>
<accession>A0A977KRZ2</accession>
<dbReference type="SUPFAM" id="SSF53448">
    <property type="entry name" value="Nucleotide-diphospho-sugar transferases"/>
    <property type="match status" value="1"/>
</dbReference>
<dbReference type="Proteomes" id="UP001065613">
    <property type="component" value="Chromosome"/>
</dbReference>
<reference evidence="1" key="1">
    <citation type="submission" date="2021-04" db="EMBL/GenBank/DDBJ databases">
        <title>Genome sequence of Woronichinia naegeliana from Washington state freshwater lake bloom.</title>
        <authorList>
            <person name="Dreher T.W."/>
        </authorList>
    </citation>
    <scope>NUCLEOTIDE SEQUENCE</scope>
    <source>
        <strain evidence="1">WA131</strain>
    </source>
</reference>
<proteinExistence type="predicted"/>
<dbReference type="InterPro" id="IPR029044">
    <property type="entry name" value="Nucleotide-diphossugar_trans"/>
</dbReference>
<protein>
    <submittedName>
        <fullName evidence="1">Uncharacterized protein</fullName>
    </submittedName>
</protein>
<dbReference type="EMBL" id="CP073041">
    <property type="protein sequence ID" value="UXE58548.1"/>
    <property type="molecule type" value="Genomic_DNA"/>
</dbReference>
<name>A0A977KRZ2_9CYAN</name>
<dbReference type="AlphaFoldDB" id="A0A977KRZ2"/>
<organism evidence="1">
    <name type="scientific">Woronichinia naegeliana WA131</name>
    <dbReference type="NCBI Taxonomy" id="2824559"/>
    <lineage>
        <taxon>Bacteria</taxon>
        <taxon>Bacillati</taxon>
        <taxon>Cyanobacteriota</taxon>
        <taxon>Cyanophyceae</taxon>
        <taxon>Synechococcales</taxon>
        <taxon>Coelosphaeriaceae</taxon>
        <taxon>Woronichinia</taxon>
    </lineage>
</organism>
<sequence length="314" mass="36960">MSVPILSVVIPTREGFEAHWLQELLKVKGDIEVILVYPPNCPKVAIADPRFRQIYAPFRGEIIQRITGLLNVTGIYTLSCNCDEYINPNIVEITQHYFNRFPDSWVMRVRIQCFKYGDKPQLEKPWINPPAIELLKVYGKSSLDKKDYRDEEDLLELPIAPLNKKIDLLILLRGRTDQNGLHPENFDKKVWKTAMVQVTIQDIIDTMNIPGPFKYIPFWCLDRLLGLAIQARFFEPDKVIGHWMPLPEMIRIEDNPPQYPRHNRFYLVAEILLLRKFSQYGYIWNLILDHLHLLPRSIAKNLMIQQQMRQDKQK</sequence>
<evidence type="ECO:0000313" key="1">
    <source>
        <dbReference type="EMBL" id="UXE58548.1"/>
    </source>
</evidence>